<sequence length="617" mass="65822" precursor="true">MRLRFWLQGISCAGLMLCASMASGQIPGGDWSQWRGPQRDGVNHQEKNLLRAWPEGGPEVVWKVDNVGVGYSSIAIQDGRIFTQGDLNGIEHIIALSVKDGSLLWAVQPEPVRQQLEEKVAKELAATDKNQDGQIDEAEALARFGTEFNKYDQPTAGDAEAHEKLARQRAQTLLAALDANGDGQIDGAEGAGFRDEFSRIDSEDKSADADALAAQRTAALMKELDTDGDGSLSKEEINKSPLGRTIGRADQRDPATNKADNVVTAAELTEYLAQREKGRDGFISQDELAAYHLQRNPGGDGLLSKEELTGYFGGYRNGQGDGPRGTPTVEGDRVYVEGGNGDLTCLEAATGKTIWHVNMSTDLGGGRPGWGYSESPLLLNDLVIVTPGGKQGTLAALNKMTGEVVWRSEGVTDGAHYASAVRATIGGVDQIVQITRTSAFGVTLDGKGPLWQYDGANNGTANACTPIVADDSVFTSSAYGTGGGLAKITTTAAGQSAEEEYFEKKMAVHHGGIVKIDDFLYGFGNNGLICMNFHTGDIAWHARSVSKGSLTAADGLLFLLGENHQVALAEASSGEYRELGSFKIESHGRPSWAHPVVAGGILYLRDQNSLTAYKVSQ</sequence>
<evidence type="ECO:0000256" key="1">
    <source>
        <dbReference type="SAM" id="MobiDB-lite"/>
    </source>
</evidence>
<keyword evidence="2" id="KW-0732">Signal</keyword>
<dbReference type="GO" id="GO:0005509">
    <property type="term" value="F:calcium ion binding"/>
    <property type="evidence" value="ECO:0007669"/>
    <property type="project" value="InterPro"/>
</dbReference>
<keyword evidence="5" id="KW-1185">Reference proteome</keyword>
<dbReference type="Proteomes" id="UP000317648">
    <property type="component" value="Chromosome"/>
</dbReference>
<name>A0A518DLI7_9BACT</name>
<dbReference type="PROSITE" id="PS50222">
    <property type="entry name" value="EF_HAND_2"/>
    <property type="match status" value="1"/>
</dbReference>
<evidence type="ECO:0000256" key="2">
    <source>
        <dbReference type="SAM" id="SignalP"/>
    </source>
</evidence>
<evidence type="ECO:0000313" key="4">
    <source>
        <dbReference type="EMBL" id="QDU92700.1"/>
    </source>
</evidence>
<dbReference type="Pfam" id="PF13360">
    <property type="entry name" value="PQQ_2"/>
    <property type="match status" value="1"/>
</dbReference>
<gene>
    <name evidence="4" type="ORF">Pla8534_04480</name>
</gene>
<dbReference type="InterPro" id="IPR018247">
    <property type="entry name" value="EF_Hand_1_Ca_BS"/>
</dbReference>
<dbReference type="KEGG" id="lcre:Pla8534_04480"/>
<protein>
    <submittedName>
        <fullName evidence="4">Outer membrane biogenesis protein BamB</fullName>
    </submittedName>
</protein>
<feature type="signal peptide" evidence="2">
    <location>
        <begin position="1"/>
        <end position="24"/>
    </location>
</feature>
<feature type="domain" description="EF-hand" evidence="3">
    <location>
        <begin position="212"/>
        <end position="247"/>
    </location>
</feature>
<dbReference type="SUPFAM" id="SSF47473">
    <property type="entry name" value="EF-hand"/>
    <property type="match status" value="1"/>
</dbReference>
<dbReference type="RefSeq" id="WP_145048880.1">
    <property type="nucleotide sequence ID" value="NZ_CP036433.1"/>
</dbReference>
<feature type="region of interest" description="Disordered" evidence="1">
    <location>
        <begin position="224"/>
        <end position="261"/>
    </location>
</feature>
<dbReference type="SMART" id="SM00564">
    <property type="entry name" value="PQQ"/>
    <property type="match status" value="3"/>
</dbReference>
<dbReference type="InterPro" id="IPR018391">
    <property type="entry name" value="PQQ_b-propeller_rpt"/>
</dbReference>
<dbReference type="Gene3D" id="1.10.238.10">
    <property type="entry name" value="EF-hand"/>
    <property type="match status" value="2"/>
</dbReference>
<evidence type="ECO:0000313" key="5">
    <source>
        <dbReference type="Proteomes" id="UP000317648"/>
    </source>
</evidence>
<accession>A0A518DLI7</accession>
<dbReference type="OrthoDB" id="229752at2"/>
<dbReference type="InterPro" id="IPR002048">
    <property type="entry name" value="EF_hand_dom"/>
</dbReference>
<organism evidence="4 5">
    <name type="scientific">Lignipirellula cremea</name>
    <dbReference type="NCBI Taxonomy" id="2528010"/>
    <lineage>
        <taxon>Bacteria</taxon>
        <taxon>Pseudomonadati</taxon>
        <taxon>Planctomycetota</taxon>
        <taxon>Planctomycetia</taxon>
        <taxon>Pirellulales</taxon>
        <taxon>Pirellulaceae</taxon>
        <taxon>Lignipirellula</taxon>
    </lineage>
</organism>
<dbReference type="SUPFAM" id="SSF50998">
    <property type="entry name" value="Quinoprotein alcohol dehydrogenase-like"/>
    <property type="match status" value="2"/>
</dbReference>
<feature type="chain" id="PRO_5021912373" evidence="2">
    <location>
        <begin position="25"/>
        <end position="617"/>
    </location>
</feature>
<dbReference type="PANTHER" id="PTHR34512">
    <property type="entry name" value="CELL SURFACE PROTEIN"/>
    <property type="match status" value="1"/>
</dbReference>
<dbReference type="Pfam" id="PF13202">
    <property type="entry name" value="EF-hand_5"/>
    <property type="match status" value="2"/>
</dbReference>
<dbReference type="InterPro" id="IPR015943">
    <property type="entry name" value="WD40/YVTN_repeat-like_dom_sf"/>
</dbReference>
<evidence type="ECO:0000259" key="3">
    <source>
        <dbReference type="PROSITE" id="PS50222"/>
    </source>
</evidence>
<dbReference type="PROSITE" id="PS00018">
    <property type="entry name" value="EF_HAND_1"/>
    <property type="match status" value="1"/>
</dbReference>
<dbReference type="EMBL" id="CP036433">
    <property type="protein sequence ID" value="QDU92700.1"/>
    <property type="molecule type" value="Genomic_DNA"/>
</dbReference>
<dbReference type="InterPro" id="IPR011992">
    <property type="entry name" value="EF-hand-dom_pair"/>
</dbReference>
<dbReference type="Gene3D" id="2.130.10.10">
    <property type="entry name" value="YVTN repeat-like/Quinoprotein amine dehydrogenase"/>
    <property type="match status" value="1"/>
</dbReference>
<proteinExistence type="predicted"/>
<dbReference type="PANTHER" id="PTHR34512:SF30">
    <property type="entry name" value="OUTER MEMBRANE PROTEIN ASSEMBLY FACTOR BAMB"/>
    <property type="match status" value="1"/>
</dbReference>
<dbReference type="InterPro" id="IPR011047">
    <property type="entry name" value="Quinoprotein_ADH-like_sf"/>
</dbReference>
<dbReference type="AlphaFoldDB" id="A0A518DLI7"/>
<reference evidence="4 5" key="1">
    <citation type="submission" date="2019-02" db="EMBL/GenBank/DDBJ databases">
        <title>Deep-cultivation of Planctomycetes and their phenomic and genomic characterization uncovers novel biology.</title>
        <authorList>
            <person name="Wiegand S."/>
            <person name="Jogler M."/>
            <person name="Boedeker C."/>
            <person name="Pinto D."/>
            <person name="Vollmers J."/>
            <person name="Rivas-Marin E."/>
            <person name="Kohn T."/>
            <person name="Peeters S.H."/>
            <person name="Heuer A."/>
            <person name="Rast P."/>
            <person name="Oberbeckmann S."/>
            <person name="Bunk B."/>
            <person name="Jeske O."/>
            <person name="Meyerdierks A."/>
            <person name="Storesund J.E."/>
            <person name="Kallscheuer N."/>
            <person name="Luecker S."/>
            <person name="Lage O.M."/>
            <person name="Pohl T."/>
            <person name="Merkel B.J."/>
            <person name="Hornburger P."/>
            <person name="Mueller R.-W."/>
            <person name="Bruemmer F."/>
            <person name="Labrenz M."/>
            <person name="Spormann A.M."/>
            <person name="Op den Camp H."/>
            <person name="Overmann J."/>
            <person name="Amann R."/>
            <person name="Jetten M.S.M."/>
            <person name="Mascher T."/>
            <person name="Medema M.H."/>
            <person name="Devos D.P."/>
            <person name="Kaster A.-K."/>
            <person name="Ovreas L."/>
            <person name="Rohde M."/>
            <person name="Galperin M.Y."/>
            <person name="Jogler C."/>
        </authorList>
    </citation>
    <scope>NUCLEOTIDE SEQUENCE [LARGE SCALE GENOMIC DNA]</scope>
    <source>
        <strain evidence="4 5">Pla85_3_4</strain>
    </source>
</reference>
<dbReference type="InterPro" id="IPR002372">
    <property type="entry name" value="PQQ_rpt_dom"/>
</dbReference>